<evidence type="ECO:0000313" key="10">
    <source>
        <dbReference type="Proteomes" id="UP000693970"/>
    </source>
</evidence>
<keyword evidence="3 5" id="KW-0697">Rotamase</keyword>
<feature type="region of interest" description="Disordered" evidence="6">
    <location>
        <begin position="29"/>
        <end position="64"/>
    </location>
</feature>
<evidence type="ECO:0000256" key="2">
    <source>
        <dbReference type="ARBA" id="ARBA00013194"/>
    </source>
</evidence>
<proteinExistence type="predicted"/>
<dbReference type="OrthoDB" id="1902587at2759"/>
<comment type="caution">
    <text evidence="8">The sequence shown here is derived from an EMBL/GenBank/DDBJ whole genome shotgun (WGS) entry which is preliminary data.</text>
</comment>
<keyword evidence="4 5" id="KW-0413">Isomerase</keyword>
<dbReference type="InterPro" id="IPR001179">
    <property type="entry name" value="PPIase_FKBP_dom"/>
</dbReference>
<evidence type="ECO:0000256" key="6">
    <source>
        <dbReference type="SAM" id="MobiDB-lite"/>
    </source>
</evidence>
<feature type="compositionally biased region" description="Basic and acidic residues" evidence="6">
    <location>
        <begin position="48"/>
        <end position="61"/>
    </location>
</feature>
<reference evidence="8" key="1">
    <citation type="journal article" date="2021" name="Sci. Rep.">
        <title>Diploid genomic architecture of Nitzschia inconspicua, an elite biomass production diatom.</title>
        <authorList>
            <person name="Oliver A."/>
            <person name="Podell S."/>
            <person name="Pinowska A."/>
            <person name="Traller J.C."/>
            <person name="Smith S.R."/>
            <person name="McClure R."/>
            <person name="Beliaev A."/>
            <person name="Bohutskyi P."/>
            <person name="Hill E.A."/>
            <person name="Rabines A."/>
            <person name="Zheng H."/>
            <person name="Allen L.Z."/>
            <person name="Kuo A."/>
            <person name="Grigoriev I.V."/>
            <person name="Allen A.E."/>
            <person name="Hazlebeck D."/>
            <person name="Allen E.E."/>
        </authorList>
    </citation>
    <scope>NUCLEOTIDE SEQUENCE</scope>
    <source>
        <strain evidence="8">Hildebrandi</strain>
    </source>
</reference>
<evidence type="ECO:0000256" key="3">
    <source>
        <dbReference type="ARBA" id="ARBA00023110"/>
    </source>
</evidence>
<reference evidence="8" key="2">
    <citation type="submission" date="2021-04" db="EMBL/GenBank/DDBJ databases">
        <authorList>
            <person name="Podell S."/>
        </authorList>
    </citation>
    <scope>NUCLEOTIDE SEQUENCE</scope>
    <source>
        <strain evidence="8">Hildebrandi</strain>
    </source>
</reference>
<dbReference type="Pfam" id="PF00254">
    <property type="entry name" value="FKBP_C"/>
    <property type="match status" value="1"/>
</dbReference>
<dbReference type="EMBL" id="JAGRRH010000117">
    <property type="protein sequence ID" value="KAG7336575.1"/>
    <property type="molecule type" value="Genomic_DNA"/>
</dbReference>
<dbReference type="EMBL" id="JAGRRH010000113">
    <property type="protein sequence ID" value="KAG7336658.1"/>
    <property type="molecule type" value="Genomic_DNA"/>
</dbReference>
<dbReference type="PROSITE" id="PS50059">
    <property type="entry name" value="FKBP_PPIASE"/>
    <property type="match status" value="1"/>
</dbReference>
<comment type="catalytic activity">
    <reaction evidence="1 5">
        <text>[protein]-peptidylproline (omega=180) = [protein]-peptidylproline (omega=0)</text>
        <dbReference type="Rhea" id="RHEA:16237"/>
        <dbReference type="Rhea" id="RHEA-COMP:10747"/>
        <dbReference type="Rhea" id="RHEA-COMP:10748"/>
        <dbReference type="ChEBI" id="CHEBI:83833"/>
        <dbReference type="ChEBI" id="CHEBI:83834"/>
        <dbReference type="EC" id="5.2.1.8"/>
    </reaction>
</comment>
<evidence type="ECO:0000259" key="7">
    <source>
        <dbReference type="PROSITE" id="PS50059"/>
    </source>
</evidence>
<dbReference type="PANTHER" id="PTHR43811:SF19">
    <property type="entry name" value="39 KDA FK506-BINDING NUCLEAR PROTEIN"/>
    <property type="match status" value="1"/>
</dbReference>
<evidence type="ECO:0000256" key="5">
    <source>
        <dbReference type="PROSITE-ProRule" id="PRU00277"/>
    </source>
</evidence>
<dbReference type="PANTHER" id="PTHR43811">
    <property type="entry name" value="FKBP-TYPE PEPTIDYL-PROLYL CIS-TRANS ISOMERASE FKPA"/>
    <property type="match status" value="1"/>
</dbReference>
<name>A0A9K3K479_9STRA</name>
<protein>
    <recommendedName>
        <fullName evidence="2 5">peptidylprolyl isomerase</fullName>
        <ecNumber evidence="2 5">5.2.1.8</ecNumber>
    </recommendedName>
</protein>
<feature type="domain" description="PPIase FKBP-type" evidence="7">
    <location>
        <begin position="86"/>
        <end position="171"/>
    </location>
</feature>
<evidence type="ECO:0000313" key="8">
    <source>
        <dbReference type="EMBL" id="KAG7336575.1"/>
    </source>
</evidence>
<evidence type="ECO:0000256" key="4">
    <source>
        <dbReference type="ARBA" id="ARBA00023235"/>
    </source>
</evidence>
<accession>A0A9K3K479</accession>
<dbReference type="GO" id="GO:0003755">
    <property type="term" value="F:peptidyl-prolyl cis-trans isomerase activity"/>
    <property type="evidence" value="ECO:0007669"/>
    <property type="project" value="UniProtKB-KW"/>
</dbReference>
<dbReference type="EC" id="5.2.1.8" evidence="2 5"/>
<keyword evidence="10" id="KW-1185">Reference proteome</keyword>
<dbReference type="AlphaFoldDB" id="A0A9K3K479"/>
<gene>
    <name evidence="9" type="ORF">IV203_024889</name>
    <name evidence="8" type="ORF">IV203_025017</name>
</gene>
<organism evidence="8 10">
    <name type="scientific">Nitzschia inconspicua</name>
    <dbReference type="NCBI Taxonomy" id="303405"/>
    <lineage>
        <taxon>Eukaryota</taxon>
        <taxon>Sar</taxon>
        <taxon>Stramenopiles</taxon>
        <taxon>Ochrophyta</taxon>
        <taxon>Bacillariophyta</taxon>
        <taxon>Bacillariophyceae</taxon>
        <taxon>Bacillariophycidae</taxon>
        <taxon>Bacillariales</taxon>
        <taxon>Bacillariaceae</taxon>
        <taxon>Nitzschia</taxon>
    </lineage>
</organism>
<dbReference type="Proteomes" id="UP000693970">
    <property type="component" value="Unassembled WGS sequence"/>
</dbReference>
<sequence>MTLLSPSNVVVVAFTPLSSTSVSRRRCLSSSSSSSSFDMSVNPLEEVNTSKENDDPFDRYEQSQQQTTVAIKDRVEGTGMLVEGDGQLLTVAYKGRFMESGKQFDQSDNFVCRIGRNSVLPGFEDGLRGMRVGGLRTIRIPPNKAYGDEWYKGTIPPSSHLEFDLELKNIAQTPQEEFQVQLEKFGVGRAIGGAIIIAYLAVSPFLT</sequence>
<evidence type="ECO:0000256" key="1">
    <source>
        <dbReference type="ARBA" id="ARBA00000971"/>
    </source>
</evidence>
<evidence type="ECO:0000313" key="9">
    <source>
        <dbReference type="EMBL" id="KAG7336658.1"/>
    </source>
</evidence>